<evidence type="ECO:0000313" key="2">
    <source>
        <dbReference type="Proteomes" id="UP000294919"/>
    </source>
</evidence>
<sequence length="77" mass="8599">MRAKFSKIQDVNKFVAFVSTLTGKVYLKSGEIKVNAKSIIGAMYILQENPDDIIVEVEVPEEQKLVLTFLMQGSHLG</sequence>
<proteinExistence type="predicted"/>
<evidence type="ECO:0008006" key="3">
    <source>
        <dbReference type="Google" id="ProtNLM"/>
    </source>
</evidence>
<evidence type="ECO:0000313" key="1">
    <source>
        <dbReference type="EMBL" id="TCO78001.1"/>
    </source>
</evidence>
<organism evidence="1 2">
    <name type="scientific">Marinisporobacter balticus</name>
    <dbReference type="NCBI Taxonomy" id="2018667"/>
    <lineage>
        <taxon>Bacteria</taxon>
        <taxon>Bacillati</taxon>
        <taxon>Bacillota</taxon>
        <taxon>Clostridia</taxon>
        <taxon>Peptostreptococcales</taxon>
        <taxon>Thermotaleaceae</taxon>
        <taxon>Marinisporobacter</taxon>
    </lineage>
</organism>
<name>A0A4R2KUB2_9FIRM</name>
<comment type="caution">
    <text evidence="1">The sequence shown here is derived from an EMBL/GenBank/DDBJ whole genome shotgun (WGS) entry which is preliminary data.</text>
</comment>
<dbReference type="RefSeq" id="WP_132243653.1">
    <property type="nucleotide sequence ID" value="NZ_SLWV01000005.1"/>
</dbReference>
<dbReference type="InterPro" id="IPR035895">
    <property type="entry name" value="HPr-like_sf"/>
</dbReference>
<protein>
    <recommendedName>
        <fullName evidence="3">HPr domain-containing protein</fullName>
    </recommendedName>
</protein>
<dbReference type="Gene3D" id="3.30.1340.10">
    <property type="entry name" value="HPr-like"/>
    <property type="match status" value="1"/>
</dbReference>
<reference evidence="1 2" key="1">
    <citation type="submission" date="2019-03" db="EMBL/GenBank/DDBJ databases">
        <title>Genomic Encyclopedia of Type Strains, Phase IV (KMG-IV): sequencing the most valuable type-strain genomes for metagenomic binning, comparative biology and taxonomic classification.</title>
        <authorList>
            <person name="Goeker M."/>
        </authorList>
    </citation>
    <scope>NUCLEOTIDE SEQUENCE [LARGE SCALE GENOMIC DNA]</scope>
    <source>
        <strain evidence="1 2">DSM 102940</strain>
    </source>
</reference>
<keyword evidence="2" id="KW-1185">Reference proteome</keyword>
<dbReference type="SUPFAM" id="SSF55594">
    <property type="entry name" value="HPr-like"/>
    <property type="match status" value="1"/>
</dbReference>
<gene>
    <name evidence="1" type="ORF">EV214_105100</name>
</gene>
<dbReference type="OrthoDB" id="1752843at2"/>
<dbReference type="AlphaFoldDB" id="A0A4R2KUB2"/>
<accession>A0A4R2KUB2</accession>
<dbReference type="EMBL" id="SLWV01000005">
    <property type="protein sequence ID" value="TCO78001.1"/>
    <property type="molecule type" value="Genomic_DNA"/>
</dbReference>
<dbReference type="Proteomes" id="UP000294919">
    <property type="component" value="Unassembled WGS sequence"/>
</dbReference>